<accession>A0A0N9VQQ5</accession>
<proteinExistence type="predicted"/>
<evidence type="ECO:0000313" key="2">
    <source>
        <dbReference type="Proteomes" id="UP000066487"/>
    </source>
</evidence>
<reference evidence="1 2" key="2">
    <citation type="journal article" date="2018" name="Nature">
        <title>Mutant phenotypes for thousands of bacterial genes of unknown function.</title>
        <authorList>
            <person name="Price M.N."/>
            <person name="Wetmore K.M."/>
            <person name="Waters R.J."/>
            <person name="Callaghan M."/>
            <person name="Ray J."/>
            <person name="Liu H."/>
            <person name="Kuehl J.V."/>
            <person name="Melnyk R.A."/>
            <person name="Lamson J.S."/>
            <person name="Suh Y."/>
            <person name="Carlson H.K."/>
            <person name="Esquivel Z."/>
            <person name="Sadeeshkumar H."/>
            <person name="Chakraborty R."/>
            <person name="Zane G.M."/>
            <person name="Rubin B.E."/>
            <person name="Wall J.D."/>
            <person name="Visel A."/>
            <person name="Bristow J."/>
            <person name="Blow M.J."/>
            <person name="Arkin A.P."/>
            <person name="Deutschbauer A.M."/>
        </authorList>
    </citation>
    <scope>NUCLEOTIDE SEQUENCE [LARGE SCALE GENOMIC DNA]</scope>
    <source>
        <strain evidence="1 2">FW300-N2E3</strain>
    </source>
</reference>
<reference evidence="2" key="1">
    <citation type="submission" date="2015-09" db="EMBL/GenBank/DDBJ databases">
        <title>Whole genome sequence of Pseudomonas fluorescens FW300-N2E3.</title>
        <authorList>
            <person name="Ray J."/>
            <person name="Melnyk R."/>
            <person name="Deutschbauer A."/>
        </authorList>
    </citation>
    <scope>NUCLEOTIDE SEQUENCE [LARGE SCALE GENOMIC DNA]</scope>
    <source>
        <strain evidence="2">FW300-N2E3</strain>
    </source>
</reference>
<dbReference type="OrthoDB" id="6992220at2"/>
<name>A0A0N9VQQ5_PSEFL</name>
<dbReference type="EMBL" id="CP012830">
    <property type="protein sequence ID" value="ALI00503.1"/>
    <property type="molecule type" value="Genomic_DNA"/>
</dbReference>
<protein>
    <submittedName>
        <fullName evidence="1">Uncharacterized protein</fullName>
    </submittedName>
</protein>
<dbReference type="AlphaFoldDB" id="A0A0N9VQQ5"/>
<dbReference type="Proteomes" id="UP000066487">
    <property type="component" value="Chromosome"/>
</dbReference>
<gene>
    <name evidence="1" type="ORF">AO353_05320</name>
</gene>
<organism evidence="1 2">
    <name type="scientific">Pseudomonas fluorescens</name>
    <dbReference type="NCBI Taxonomy" id="294"/>
    <lineage>
        <taxon>Bacteria</taxon>
        <taxon>Pseudomonadati</taxon>
        <taxon>Pseudomonadota</taxon>
        <taxon>Gammaproteobacteria</taxon>
        <taxon>Pseudomonadales</taxon>
        <taxon>Pseudomonadaceae</taxon>
        <taxon>Pseudomonas</taxon>
    </lineage>
</organism>
<evidence type="ECO:0000313" key="1">
    <source>
        <dbReference type="EMBL" id="ALI00503.1"/>
    </source>
</evidence>
<sequence length="116" mass="12607">MTAQQKVLPAPTLEEAVDDILYVHKLKDAAHGVVPPNTGMKVGAIVVFKVQPSHGNAWSSERHVVTDPSKPITFAIPKHVFEKNLFPDATAILHYSVKDQSGNVVVSSVLTIKVEE</sequence>
<dbReference type="RefSeq" id="WP_054594018.1">
    <property type="nucleotide sequence ID" value="NZ_CP012830.1"/>
</dbReference>